<keyword evidence="2" id="KW-0238">DNA-binding</keyword>
<evidence type="ECO:0000256" key="3">
    <source>
        <dbReference type="ARBA" id="ARBA00023163"/>
    </source>
</evidence>
<evidence type="ECO:0000256" key="4">
    <source>
        <dbReference type="SAM" id="Coils"/>
    </source>
</evidence>
<evidence type="ECO:0000313" key="7">
    <source>
        <dbReference type="EMBL" id="MCM1990908.1"/>
    </source>
</evidence>
<evidence type="ECO:0000256" key="1">
    <source>
        <dbReference type="ARBA" id="ARBA00023015"/>
    </source>
</evidence>
<sequence>MGQRIEMPRYIKIAVDVAVRIHKGDLPEGVKLRGRSILASEYNVSPETIRKSMKLLDDTGVVKVNKGSGVIVKSKEKALDFINGFKDKESIGMIRSNIKNLLQQRKDIEKEINELNEKVIDYSYRFKNSNLIDHVEIEIPESSHIINISIGESRFWHNTGATILGVKREDKVYISPGPYWEFKEKDILLVVGDEGVLDRIKKYLNDTN</sequence>
<dbReference type="Gene3D" id="1.10.10.10">
    <property type="entry name" value="Winged helix-like DNA-binding domain superfamily/Winged helix DNA-binding domain"/>
    <property type="match status" value="1"/>
</dbReference>
<dbReference type="Gene3D" id="3.30.70.1450">
    <property type="entry name" value="Regulator of K+ conductance, C-terminal domain"/>
    <property type="match status" value="1"/>
</dbReference>
<organism evidence="7 8">
    <name type="scientific">Oceanirhabdus seepicola</name>
    <dbReference type="NCBI Taxonomy" id="2828781"/>
    <lineage>
        <taxon>Bacteria</taxon>
        <taxon>Bacillati</taxon>
        <taxon>Bacillota</taxon>
        <taxon>Clostridia</taxon>
        <taxon>Eubacteriales</taxon>
        <taxon>Clostridiaceae</taxon>
        <taxon>Oceanirhabdus</taxon>
    </lineage>
</organism>
<dbReference type="SUPFAM" id="SSF46785">
    <property type="entry name" value="Winged helix' DNA-binding domain"/>
    <property type="match status" value="1"/>
</dbReference>
<dbReference type="InterPro" id="IPR000524">
    <property type="entry name" value="Tscrpt_reg_HTH_GntR"/>
</dbReference>
<dbReference type="PROSITE" id="PS50949">
    <property type="entry name" value="HTH_GNTR"/>
    <property type="match status" value="1"/>
</dbReference>
<evidence type="ECO:0000313" key="8">
    <source>
        <dbReference type="Proteomes" id="UP001056429"/>
    </source>
</evidence>
<evidence type="ECO:0000259" key="5">
    <source>
        <dbReference type="PROSITE" id="PS50949"/>
    </source>
</evidence>
<gene>
    <name evidence="7" type="ORF">KDK92_14345</name>
</gene>
<dbReference type="InterPro" id="IPR036721">
    <property type="entry name" value="RCK_C_sf"/>
</dbReference>
<feature type="domain" description="HTH gntR-type" evidence="5">
    <location>
        <begin position="7"/>
        <end position="75"/>
    </location>
</feature>
<dbReference type="RefSeq" id="WP_250860019.1">
    <property type="nucleotide sequence ID" value="NZ_JAGSOJ010000003.1"/>
</dbReference>
<reference evidence="7" key="1">
    <citation type="journal article" date="2021" name="mSystems">
        <title>Bacteria and Archaea Synergistically Convert Glycine Betaine to Biogenic Methane in the Formosa Cold Seep of the South China Sea.</title>
        <authorList>
            <person name="Li L."/>
            <person name="Zhang W."/>
            <person name="Zhang S."/>
            <person name="Song L."/>
            <person name="Sun Q."/>
            <person name="Zhang H."/>
            <person name="Xiang H."/>
            <person name="Dong X."/>
        </authorList>
    </citation>
    <scope>NUCLEOTIDE SEQUENCE</scope>
    <source>
        <strain evidence="7">ZWT</strain>
    </source>
</reference>
<proteinExistence type="predicted"/>
<dbReference type="Proteomes" id="UP001056429">
    <property type="component" value="Unassembled WGS sequence"/>
</dbReference>
<dbReference type="InterPro" id="IPR006037">
    <property type="entry name" value="RCK_C"/>
</dbReference>
<dbReference type="GO" id="GO:0003677">
    <property type="term" value="F:DNA binding"/>
    <property type="evidence" value="ECO:0007669"/>
    <property type="project" value="UniProtKB-KW"/>
</dbReference>
<dbReference type="GO" id="GO:0003700">
    <property type="term" value="F:DNA-binding transcription factor activity"/>
    <property type="evidence" value="ECO:0007669"/>
    <property type="project" value="InterPro"/>
</dbReference>
<dbReference type="PANTHER" id="PTHR44846:SF1">
    <property type="entry name" value="MANNOSYL-D-GLYCERATE TRANSPORT_METABOLISM SYSTEM REPRESSOR MNGR-RELATED"/>
    <property type="match status" value="1"/>
</dbReference>
<keyword evidence="1" id="KW-0805">Transcription regulation</keyword>
<evidence type="ECO:0000256" key="2">
    <source>
        <dbReference type="ARBA" id="ARBA00023125"/>
    </source>
</evidence>
<dbReference type="EMBL" id="JAGSOJ010000003">
    <property type="protein sequence ID" value="MCM1990908.1"/>
    <property type="molecule type" value="Genomic_DNA"/>
</dbReference>
<keyword evidence="3" id="KW-0804">Transcription</keyword>
<dbReference type="AlphaFoldDB" id="A0A9J6P3G6"/>
<comment type="caution">
    <text evidence="7">The sequence shown here is derived from an EMBL/GenBank/DDBJ whole genome shotgun (WGS) entry which is preliminary data.</text>
</comment>
<reference evidence="7" key="2">
    <citation type="submission" date="2021-04" db="EMBL/GenBank/DDBJ databases">
        <authorList>
            <person name="Dong X."/>
        </authorList>
    </citation>
    <scope>NUCLEOTIDE SEQUENCE</scope>
    <source>
        <strain evidence="7">ZWT</strain>
    </source>
</reference>
<dbReference type="PROSITE" id="PS51202">
    <property type="entry name" value="RCK_C"/>
    <property type="match status" value="1"/>
</dbReference>
<feature type="domain" description="RCK C-terminal" evidence="6">
    <location>
        <begin position="121"/>
        <end position="206"/>
    </location>
</feature>
<dbReference type="GO" id="GO:0008324">
    <property type="term" value="F:monoatomic cation transmembrane transporter activity"/>
    <property type="evidence" value="ECO:0007669"/>
    <property type="project" value="InterPro"/>
</dbReference>
<evidence type="ECO:0000259" key="6">
    <source>
        <dbReference type="PROSITE" id="PS51202"/>
    </source>
</evidence>
<dbReference type="PANTHER" id="PTHR44846">
    <property type="entry name" value="MANNOSYL-D-GLYCERATE TRANSPORT/METABOLISM SYSTEM REPRESSOR MNGR-RELATED"/>
    <property type="match status" value="1"/>
</dbReference>
<dbReference type="InterPro" id="IPR036388">
    <property type="entry name" value="WH-like_DNA-bd_sf"/>
</dbReference>
<dbReference type="SUPFAM" id="SSF116726">
    <property type="entry name" value="TrkA C-terminal domain-like"/>
    <property type="match status" value="1"/>
</dbReference>
<protein>
    <submittedName>
        <fullName evidence="7">GntR family transcriptional regulator</fullName>
    </submittedName>
</protein>
<dbReference type="Pfam" id="PF02080">
    <property type="entry name" value="TrkA_C"/>
    <property type="match status" value="1"/>
</dbReference>
<dbReference type="GO" id="GO:0045892">
    <property type="term" value="P:negative regulation of DNA-templated transcription"/>
    <property type="evidence" value="ECO:0007669"/>
    <property type="project" value="TreeGrafter"/>
</dbReference>
<accession>A0A9J6P3G6</accession>
<dbReference type="InterPro" id="IPR050679">
    <property type="entry name" value="Bact_HTH_transcr_reg"/>
</dbReference>
<feature type="coiled-coil region" evidence="4">
    <location>
        <begin position="91"/>
        <end position="125"/>
    </location>
</feature>
<dbReference type="Pfam" id="PF00392">
    <property type="entry name" value="GntR"/>
    <property type="match status" value="1"/>
</dbReference>
<dbReference type="InterPro" id="IPR036390">
    <property type="entry name" value="WH_DNA-bd_sf"/>
</dbReference>
<keyword evidence="4" id="KW-0175">Coiled coil</keyword>
<dbReference type="SMART" id="SM00345">
    <property type="entry name" value="HTH_GNTR"/>
    <property type="match status" value="1"/>
</dbReference>
<name>A0A9J6P3G6_9CLOT</name>
<dbReference type="GO" id="GO:0006813">
    <property type="term" value="P:potassium ion transport"/>
    <property type="evidence" value="ECO:0007669"/>
    <property type="project" value="InterPro"/>
</dbReference>
<keyword evidence="8" id="KW-1185">Reference proteome</keyword>